<dbReference type="PANTHER" id="PTHR34290">
    <property type="entry name" value="SI:CH73-390P7.2"/>
    <property type="match status" value="1"/>
</dbReference>
<dbReference type="InterPro" id="IPR044691">
    <property type="entry name" value="DCC1_Trx"/>
</dbReference>
<evidence type="ECO:0000313" key="1">
    <source>
        <dbReference type="EMBL" id="MDM7861450.1"/>
    </source>
</evidence>
<dbReference type="Proteomes" id="UP001234343">
    <property type="component" value="Unassembled WGS sequence"/>
</dbReference>
<accession>A0ABT7SZ62</accession>
<organism evidence="1 2">
    <name type="scientific">Alteromonas arenosi</name>
    <dbReference type="NCBI Taxonomy" id="3055817"/>
    <lineage>
        <taxon>Bacteria</taxon>
        <taxon>Pseudomonadati</taxon>
        <taxon>Pseudomonadota</taxon>
        <taxon>Gammaproteobacteria</taxon>
        <taxon>Alteromonadales</taxon>
        <taxon>Alteromonadaceae</taxon>
        <taxon>Alteromonas/Salinimonas group</taxon>
        <taxon>Alteromonas</taxon>
    </lineage>
</organism>
<dbReference type="InterPro" id="IPR007263">
    <property type="entry name" value="DCC1-like"/>
</dbReference>
<keyword evidence="2" id="KW-1185">Reference proteome</keyword>
<protein>
    <submittedName>
        <fullName evidence="1">DUF393 domain-containing protein</fullName>
    </submittedName>
</protein>
<sequence>MQFTVFYDGGCPLCMTEMRHLMKRNTENKLAFVDINHPSFAVEYPELDSEACAARIHGRWSNGQMLTGLDVTYTAWRLVGKGWLYAPLRWPLIKPLADRLYIVFAKHRHRISYWLTGKERCDSGSCQINEKN</sequence>
<proteinExistence type="predicted"/>
<reference evidence="1 2" key="1">
    <citation type="submission" date="2023-06" db="EMBL/GenBank/DDBJ databases">
        <title>Alteromonas sp. ASW11-36 isolated from intertidal sand.</title>
        <authorList>
            <person name="Li Y."/>
        </authorList>
    </citation>
    <scope>NUCLEOTIDE SEQUENCE [LARGE SCALE GENOMIC DNA]</scope>
    <source>
        <strain evidence="1 2">ASW11-36</strain>
    </source>
</reference>
<dbReference type="EMBL" id="JAUCBP010000011">
    <property type="protein sequence ID" value="MDM7861450.1"/>
    <property type="molecule type" value="Genomic_DNA"/>
</dbReference>
<comment type="caution">
    <text evidence="1">The sequence shown here is derived from an EMBL/GenBank/DDBJ whole genome shotgun (WGS) entry which is preliminary data.</text>
</comment>
<dbReference type="RefSeq" id="WP_289365984.1">
    <property type="nucleotide sequence ID" value="NZ_JAUCBP010000011.1"/>
</dbReference>
<name>A0ABT7SZ62_9ALTE</name>
<evidence type="ECO:0000313" key="2">
    <source>
        <dbReference type="Proteomes" id="UP001234343"/>
    </source>
</evidence>
<dbReference type="PANTHER" id="PTHR34290:SF2">
    <property type="entry name" value="OS04G0668800 PROTEIN"/>
    <property type="match status" value="1"/>
</dbReference>
<gene>
    <name evidence="1" type="ORF">QTP81_12685</name>
</gene>
<dbReference type="Pfam" id="PF04134">
    <property type="entry name" value="DCC1-like"/>
    <property type="match status" value="1"/>
</dbReference>